<sequence length="185" mass="20684">MFILCQARSEICKGATLCCAFTRWLTFPYIYKENITRIFKTNVNIPNTITNVKDINFPTNTEMYKDVHFAFISGGLAATGSAFGKLSGLPDFEGYILIRIIFFALMLSTNTASLTFFVKALQKIASINATLICSATNYIITALFGFFIFKETTSLLWWFGISLIMIGLVLIVSNTSKEDKTGKNE</sequence>
<feature type="transmembrane region" description="Helical" evidence="1">
    <location>
        <begin position="96"/>
        <end position="117"/>
    </location>
</feature>
<evidence type="ECO:0000256" key="1">
    <source>
        <dbReference type="SAM" id="Phobius"/>
    </source>
</evidence>
<dbReference type="OrthoDB" id="5854584at2759"/>
<reference evidence="3" key="1">
    <citation type="submission" date="2022-01" db="EMBL/GenBank/DDBJ databases">
        <authorList>
            <person name="King R."/>
        </authorList>
    </citation>
    <scope>NUCLEOTIDE SEQUENCE</scope>
</reference>
<dbReference type="GO" id="GO:0016020">
    <property type="term" value="C:membrane"/>
    <property type="evidence" value="ECO:0007669"/>
    <property type="project" value="InterPro"/>
</dbReference>
<dbReference type="PANTHER" id="PTHR31965:SF1">
    <property type="entry name" value="TRANSMEMBRANE PROTEIN 42"/>
    <property type="match status" value="1"/>
</dbReference>
<evidence type="ECO:0000313" key="3">
    <source>
        <dbReference type="EMBL" id="CAG9838793.1"/>
    </source>
</evidence>
<keyword evidence="1" id="KW-1133">Transmembrane helix</keyword>
<dbReference type="InterPro" id="IPR000620">
    <property type="entry name" value="EamA_dom"/>
</dbReference>
<gene>
    <name evidence="3" type="ORF">DIABBA_LOCUS11627</name>
</gene>
<dbReference type="SUPFAM" id="SSF103481">
    <property type="entry name" value="Multidrug resistance efflux transporter EmrE"/>
    <property type="match status" value="1"/>
</dbReference>
<dbReference type="Gene3D" id="1.10.3730.20">
    <property type="match status" value="1"/>
</dbReference>
<feature type="transmembrane region" description="Helical" evidence="1">
    <location>
        <begin position="67"/>
        <end position="84"/>
    </location>
</feature>
<protein>
    <recommendedName>
        <fullName evidence="2">EamA domain-containing protein</fullName>
    </recommendedName>
</protein>
<feature type="transmembrane region" description="Helical" evidence="1">
    <location>
        <begin position="155"/>
        <end position="173"/>
    </location>
</feature>
<dbReference type="InterPro" id="IPR039632">
    <property type="entry name" value="TMEM42"/>
</dbReference>
<dbReference type="Proteomes" id="UP001153709">
    <property type="component" value="Chromosome 8"/>
</dbReference>
<proteinExistence type="predicted"/>
<evidence type="ECO:0000259" key="2">
    <source>
        <dbReference type="Pfam" id="PF00892"/>
    </source>
</evidence>
<evidence type="ECO:0000313" key="4">
    <source>
        <dbReference type="Proteomes" id="UP001153709"/>
    </source>
</evidence>
<dbReference type="PANTHER" id="PTHR31965">
    <property type="entry name" value="TRANSMEMBRANE PROTEIN 42"/>
    <property type="match status" value="1"/>
</dbReference>
<accession>A0A9N9T4T6</accession>
<keyword evidence="1" id="KW-0812">Transmembrane</keyword>
<keyword evidence="1" id="KW-0472">Membrane</keyword>
<dbReference type="AlphaFoldDB" id="A0A9N9T4T6"/>
<organism evidence="3 4">
    <name type="scientific">Diabrotica balteata</name>
    <name type="common">Banded cucumber beetle</name>
    <dbReference type="NCBI Taxonomy" id="107213"/>
    <lineage>
        <taxon>Eukaryota</taxon>
        <taxon>Metazoa</taxon>
        <taxon>Ecdysozoa</taxon>
        <taxon>Arthropoda</taxon>
        <taxon>Hexapoda</taxon>
        <taxon>Insecta</taxon>
        <taxon>Pterygota</taxon>
        <taxon>Neoptera</taxon>
        <taxon>Endopterygota</taxon>
        <taxon>Coleoptera</taxon>
        <taxon>Polyphaga</taxon>
        <taxon>Cucujiformia</taxon>
        <taxon>Chrysomeloidea</taxon>
        <taxon>Chrysomelidae</taxon>
        <taxon>Galerucinae</taxon>
        <taxon>Diabroticina</taxon>
        <taxon>Diabroticites</taxon>
        <taxon>Diabrotica</taxon>
    </lineage>
</organism>
<keyword evidence="4" id="KW-1185">Reference proteome</keyword>
<dbReference type="Pfam" id="PF00892">
    <property type="entry name" value="EamA"/>
    <property type="match status" value="1"/>
</dbReference>
<feature type="domain" description="EamA" evidence="2">
    <location>
        <begin position="74"/>
        <end position="172"/>
    </location>
</feature>
<feature type="transmembrane region" description="Helical" evidence="1">
    <location>
        <begin position="129"/>
        <end position="149"/>
    </location>
</feature>
<name>A0A9N9T4T6_DIABA</name>
<dbReference type="InterPro" id="IPR037185">
    <property type="entry name" value="EmrE-like"/>
</dbReference>
<dbReference type="EMBL" id="OU898283">
    <property type="protein sequence ID" value="CAG9838793.1"/>
    <property type="molecule type" value="Genomic_DNA"/>
</dbReference>